<dbReference type="PROSITE" id="PS51186">
    <property type="entry name" value="GNAT"/>
    <property type="match status" value="1"/>
</dbReference>
<dbReference type="Pfam" id="PF07484">
    <property type="entry name" value="Collar"/>
    <property type="match status" value="2"/>
</dbReference>
<dbReference type="InterPro" id="IPR016181">
    <property type="entry name" value="Acyl_CoA_acyltransferase"/>
</dbReference>
<dbReference type="Gene3D" id="3.40.630.30">
    <property type="match status" value="1"/>
</dbReference>
<organism evidence="2 3">
    <name type="scientific">Ancylobacter polymorphus</name>
    <dbReference type="NCBI Taxonomy" id="223390"/>
    <lineage>
        <taxon>Bacteria</taxon>
        <taxon>Pseudomonadati</taxon>
        <taxon>Pseudomonadota</taxon>
        <taxon>Alphaproteobacteria</taxon>
        <taxon>Hyphomicrobiales</taxon>
        <taxon>Xanthobacteraceae</taxon>
        <taxon>Ancylobacter</taxon>
    </lineage>
</organism>
<dbReference type="InterPro" id="IPR000182">
    <property type="entry name" value="GNAT_dom"/>
</dbReference>
<name>A0ABU0B5L4_9HYPH</name>
<dbReference type="InterPro" id="IPR011083">
    <property type="entry name" value="Phage_tail_collar_dom"/>
</dbReference>
<dbReference type="SUPFAM" id="SSF55729">
    <property type="entry name" value="Acyl-CoA N-acyltransferases (Nat)"/>
    <property type="match status" value="1"/>
</dbReference>
<dbReference type="InterPro" id="IPR037053">
    <property type="entry name" value="Phage_tail_collar_dom_sf"/>
</dbReference>
<evidence type="ECO:0000313" key="3">
    <source>
        <dbReference type="Proteomes" id="UP001224682"/>
    </source>
</evidence>
<dbReference type="RefSeq" id="WP_307017212.1">
    <property type="nucleotide sequence ID" value="NZ_JAUSUI010000001.1"/>
</dbReference>
<dbReference type="Pfam" id="PF00583">
    <property type="entry name" value="Acetyltransf_1"/>
    <property type="match status" value="1"/>
</dbReference>
<accession>A0ABU0B5L4</accession>
<sequence length="559" mass="60121">MSDPYLGEIRMFAGIEAPDGWLVCDGRKLPVAQYRALFAILGKVWGGDGVTTFALPDFRGRVPVGDGPGPGLTPRAVGSAGGIDQITFTKETLPPHRHALIASKNPAADASPDRRIYAATQSPNQAAPRGLAYITHRADNTIRPLRNDVLTEAGGNGLGGVTPHSNMMPSLAITFIIATFGEHPSDQQDFVADPYMGEIRIFAFPYPPEGWADCAGAEIPTPQNEALYSILGTTYGTRDGHVVLPNLAGRVPLGQGTGAGLMPATLGKKTGTTKAVITLDQVPQHNHVVTTAFSSELTRSTDQPSSATYLTRHTVEGTTSVVATFIKDDQKQDILFAEAAISETGGGEARDNRQPYLALRFCIALEGVYPYMAWSASSPPPATQPALHGAPPESHSLADGIVLREETPADMPFLAGLYTGARGPTFDGEGWPEEQRRAFFAEQYRRQVAHYTRNHAGAALLIIERHDVPIGRLYLHRGPQDHRIIDFSLIPEARNRGYGGIVLDWASAEAAALGCSTSIQVGKNDPARRLYERKGFIRTGDSGPYWLLTRSPTATPAVE</sequence>
<reference evidence="2 3" key="1">
    <citation type="submission" date="2023-07" db="EMBL/GenBank/DDBJ databases">
        <title>Genomic Encyclopedia of Type Strains, Phase IV (KMG-IV): sequencing the most valuable type-strain genomes for metagenomic binning, comparative biology and taxonomic classification.</title>
        <authorList>
            <person name="Goeker M."/>
        </authorList>
    </citation>
    <scope>NUCLEOTIDE SEQUENCE [LARGE SCALE GENOMIC DNA]</scope>
    <source>
        <strain evidence="2 3">DSM 2457</strain>
    </source>
</reference>
<dbReference type="SUPFAM" id="SSF88874">
    <property type="entry name" value="Receptor-binding domain of short tail fibre protein gp12"/>
    <property type="match status" value="2"/>
</dbReference>
<dbReference type="Gene3D" id="3.90.1340.10">
    <property type="entry name" value="Phage tail collar domain"/>
    <property type="match status" value="2"/>
</dbReference>
<keyword evidence="3" id="KW-1185">Reference proteome</keyword>
<gene>
    <name evidence="2" type="ORF">J2S75_000123</name>
</gene>
<evidence type="ECO:0000313" key="2">
    <source>
        <dbReference type="EMBL" id="MDQ0301112.1"/>
    </source>
</evidence>
<dbReference type="Proteomes" id="UP001224682">
    <property type="component" value="Unassembled WGS sequence"/>
</dbReference>
<evidence type="ECO:0000259" key="1">
    <source>
        <dbReference type="PROSITE" id="PS51186"/>
    </source>
</evidence>
<dbReference type="EMBL" id="JAUSUI010000001">
    <property type="protein sequence ID" value="MDQ0301112.1"/>
    <property type="molecule type" value="Genomic_DNA"/>
</dbReference>
<dbReference type="CDD" id="cd04301">
    <property type="entry name" value="NAT_SF"/>
    <property type="match status" value="1"/>
</dbReference>
<proteinExistence type="predicted"/>
<comment type="caution">
    <text evidence="2">The sequence shown here is derived from an EMBL/GenBank/DDBJ whole genome shotgun (WGS) entry which is preliminary data.</text>
</comment>
<protein>
    <submittedName>
        <fullName evidence="2">Microcystin-dependent protein/RimJ/RimL family protein N-acetyltransferase</fullName>
    </submittedName>
</protein>
<feature type="domain" description="N-acetyltransferase" evidence="1">
    <location>
        <begin position="401"/>
        <end position="559"/>
    </location>
</feature>